<sequence>MAGTNDPSWERLVAERLGRIEEKVDNIVHRLDDGHDLHLNHGCRIGALERWRAYILGALAVISIVLVFLFKVM</sequence>
<gene>
    <name evidence="2" type="ORF">LCGC14_2573950</name>
</gene>
<accession>A0A0F9B4A6</accession>
<dbReference type="EMBL" id="LAZR01042805">
    <property type="protein sequence ID" value="KKL08632.1"/>
    <property type="molecule type" value="Genomic_DNA"/>
</dbReference>
<organism evidence="2">
    <name type="scientific">marine sediment metagenome</name>
    <dbReference type="NCBI Taxonomy" id="412755"/>
    <lineage>
        <taxon>unclassified sequences</taxon>
        <taxon>metagenomes</taxon>
        <taxon>ecological metagenomes</taxon>
    </lineage>
</organism>
<keyword evidence="1" id="KW-0472">Membrane</keyword>
<name>A0A0F9B4A6_9ZZZZ</name>
<comment type="caution">
    <text evidence="2">The sequence shown here is derived from an EMBL/GenBank/DDBJ whole genome shotgun (WGS) entry which is preliminary data.</text>
</comment>
<dbReference type="AlphaFoldDB" id="A0A0F9B4A6"/>
<reference evidence="2" key="1">
    <citation type="journal article" date="2015" name="Nature">
        <title>Complex archaea that bridge the gap between prokaryotes and eukaryotes.</title>
        <authorList>
            <person name="Spang A."/>
            <person name="Saw J.H."/>
            <person name="Jorgensen S.L."/>
            <person name="Zaremba-Niedzwiedzka K."/>
            <person name="Martijn J."/>
            <person name="Lind A.E."/>
            <person name="van Eijk R."/>
            <person name="Schleper C."/>
            <person name="Guy L."/>
            <person name="Ettema T.J."/>
        </authorList>
    </citation>
    <scope>NUCLEOTIDE SEQUENCE</scope>
</reference>
<keyword evidence="1" id="KW-1133">Transmembrane helix</keyword>
<keyword evidence="1" id="KW-0812">Transmembrane</keyword>
<evidence type="ECO:0000256" key="1">
    <source>
        <dbReference type="SAM" id="Phobius"/>
    </source>
</evidence>
<feature type="transmembrane region" description="Helical" evidence="1">
    <location>
        <begin position="51"/>
        <end position="70"/>
    </location>
</feature>
<proteinExistence type="predicted"/>
<protein>
    <submittedName>
        <fullName evidence="2">Uncharacterized protein</fullName>
    </submittedName>
</protein>
<evidence type="ECO:0000313" key="2">
    <source>
        <dbReference type="EMBL" id="KKL08632.1"/>
    </source>
</evidence>